<dbReference type="EMBL" id="PQFF01000177">
    <property type="protein sequence ID" value="RHZ76958.1"/>
    <property type="molecule type" value="Genomic_DNA"/>
</dbReference>
<evidence type="ECO:0000313" key="3">
    <source>
        <dbReference type="Proteomes" id="UP000266861"/>
    </source>
</evidence>
<comment type="caution">
    <text evidence="2">The sequence shown here is derived from an EMBL/GenBank/DDBJ whole genome shotgun (WGS) entry which is preliminary data.</text>
</comment>
<organism evidence="2 3">
    <name type="scientific">Diversispora epigaea</name>
    <dbReference type="NCBI Taxonomy" id="1348612"/>
    <lineage>
        <taxon>Eukaryota</taxon>
        <taxon>Fungi</taxon>
        <taxon>Fungi incertae sedis</taxon>
        <taxon>Mucoromycota</taxon>
        <taxon>Glomeromycotina</taxon>
        <taxon>Glomeromycetes</taxon>
        <taxon>Diversisporales</taxon>
        <taxon>Diversisporaceae</taxon>
        <taxon>Diversispora</taxon>
    </lineage>
</organism>
<reference evidence="2 3" key="1">
    <citation type="submission" date="2018-08" db="EMBL/GenBank/DDBJ databases">
        <title>Genome and evolution of the arbuscular mycorrhizal fungus Diversispora epigaea (formerly Glomus versiforme) and its bacterial endosymbionts.</title>
        <authorList>
            <person name="Sun X."/>
            <person name="Fei Z."/>
            <person name="Harrison M."/>
        </authorList>
    </citation>
    <scope>NUCLEOTIDE SEQUENCE [LARGE SCALE GENOMIC DNA]</scope>
    <source>
        <strain evidence="2 3">IT104</strain>
    </source>
</reference>
<proteinExistence type="predicted"/>
<gene>
    <name evidence="2" type="ORF">Glove_187g129</name>
</gene>
<evidence type="ECO:0000313" key="2">
    <source>
        <dbReference type="EMBL" id="RHZ76958.1"/>
    </source>
</evidence>
<feature type="region of interest" description="Disordered" evidence="1">
    <location>
        <begin position="82"/>
        <end position="101"/>
    </location>
</feature>
<evidence type="ECO:0000256" key="1">
    <source>
        <dbReference type="SAM" id="MobiDB-lite"/>
    </source>
</evidence>
<keyword evidence="3" id="KW-1185">Reference proteome</keyword>
<sequence>MNIKAMLAKNKKINKYSVQEISRGPINSALYLVVTGKRYKVLPPCHNETVDKVEEFVHALLILRNGILVTLHEFNHILIKKSRSTTEQHDSSEEDSTIKTP</sequence>
<name>A0A397IRM8_9GLOM</name>
<dbReference type="OrthoDB" id="10338935at2759"/>
<dbReference type="Proteomes" id="UP000266861">
    <property type="component" value="Unassembled WGS sequence"/>
</dbReference>
<dbReference type="AlphaFoldDB" id="A0A397IRM8"/>
<accession>A0A397IRM8</accession>
<protein>
    <submittedName>
        <fullName evidence="2">Uncharacterized protein</fullName>
    </submittedName>
</protein>